<feature type="active site" description="Proton acceptor" evidence="11 12">
    <location>
        <position position="161"/>
    </location>
</feature>
<feature type="binding site" evidence="11">
    <location>
        <position position="60"/>
    </location>
    <ligand>
        <name>S-adenosyl-L-methionine</name>
        <dbReference type="ChEBI" id="CHEBI:59789"/>
    </ligand>
</feature>
<accession>A0A6M4GYI4</accession>
<feature type="binding site" evidence="11">
    <location>
        <position position="80"/>
    </location>
    <ligand>
        <name>S-adenosyl-L-methionine</name>
        <dbReference type="ChEBI" id="CHEBI:59789"/>
    </ligand>
</feature>
<evidence type="ECO:0000256" key="11">
    <source>
        <dbReference type="HAMAP-Rule" id="MF_01547"/>
    </source>
</evidence>
<evidence type="ECO:0000313" key="14">
    <source>
        <dbReference type="EMBL" id="QJR12329.1"/>
    </source>
</evidence>
<evidence type="ECO:0000259" key="13">
    <source>
        <dbReference type="Pfam" id="PF01728"/>
    </source>
</evidence>
<feature type="domain" description="Ribosomal RNA methyltransferase FtsJ" evidence="13">
    <location>
        <begin position="28"/>
        <end position="202"/>
    </location>
</feature>
<dbReference type="PANTHER" id="PTHR10920:SF18">
    <property type="entry name" value="RRNA METHYLTRANSFERASE 2, MITOCHONDRIAL"/>
    <property type="match status" value="1"/>
</dbReference>
<protein>
    <recommendedName>
        <fullName evidence="7 11">Ribosomal RNA large subunit methyltransferase E</fullName>
        <ecNumber evidence="6 11">2.1.1.166</ecNumber>
    </recommendedName>
    <alternativeName>
        <fullName evidence="9 11">23S rRNA Um2552 methyltransferase</fullName>
    </alternativeName>
    <alternativeName>
        <fullName evidence="8 11">rRNA (uridine-2'-O-)-methyltransferase</fullName>
    </alternativeName>
</protein>
<keyword evidence="2 11" id="KW-0489">Methyltransferase</keyword>
<dbReference type="Proteomes" id="UP000501534">
    <property type="component" value="Chromosome"/>
</dbReference>
<comment type="subcellular location">
    <subcellularLocation>
        <location evidence="11">Cytoplasm</location>
    </subcellularLocation>
</comment>
<sequence>MKKSPSSKQWLRRHVDDPYVQRSKREGYRSRAAYKLLEIDERDQLLKPGMVAVDLGSAPGGWCQVLGKRAVPNGLVVAIDLLAMPPVTGVTFLQGDFTQTRGLLALTEALGGKKADLILSDMSPNLTGIPFTDQARSMALAELALDFALEHLKPGGAFLVKVFQGDGYQEYVKLIKQRFEKVVVRKPNASRDESAEQYLLARVLRQA</sequence>
<evidence type="ECO:0000256" key="5">
    <source>
        <dbReference type="ARBA" id="ARBA00037569"/>
    </source>
</evidence>
<organism evidence="14 15">
    <name type="scientific">Usitatibacter rugosus</name>
    <dbReference type="NCBI Taxonomy" id="2732067"/>
    <lineage>
        <taxon>Bacteria</taxon>
        <taxon>Pseudomonadati</taxon>
        <taxon>Pseudomonadota</taxon>
        <taxon>Betaproteobacteria</taxon>
        <taxon>Nitrosomonadales</taxon>
        <taxon>Usitatibacteraceae</taxon>
        <taxon>Usitatibacter</taxon>
    </lineage>
</organism>
<evidence type="ECO:0000256" key="12">
    <source>
        <dbReference type="PIRSR" id="PIRSR005461-1"/>
    </source>
</evidence>
<dbReference type="PANTHER" id="PTHR10920">
    <property type="entry name" value="RIBOSOMAL RNA METHYLTRANSFERASE"/>
    <property type="match status" value="1"/>
</dbReference>
<evidence type="ECO:0000256" key="9">
    <source>
        <dbReference type="ARBA" id="ARBA00042745"/>
    </source>
</evidence>
<evidence type="ECO:0000256" key="1">
    <source>
        <dbReference type="ARBA" id="ARBA00022552"/>
    </source>
</evidence>
<feature type="binding site" evidence="11">
    <location>
        <position position="121"/>
    </location>
    <ligand>
        <name>S-adenosyl-L-methionine</name>
        <dbReference type="ChEBI" id="CHEBI:59789"/>
    </ligand>
</feature>
<dbReference type="PIRSF" id="PIRSF005461">
    <property type="entry name" value="23S_rRNA_mtase"/>
    <property type="match status" value="1"/>
</dbReference>
<gene>
    <name evidence="11 14" type="primary">rlmE</name>
    <name evidence="11" type="synonym">ftsJ</name>
    <name evidence="11" type="synonym">rrmJ</name>
    <name evidence="14" type="ORF">DSM104443_03415</name>
</gene>
<evidence type="ECO:0000256" key="3">
    <source>
        <dbReference type="ARBA" id="ARBA00022679"/>
    </source>
</evidence>
<dbReference type="GO" id="GO:0005737">
    <property type="term" value="C:cytoplasm"/>
    <property type="evidence" value="ECO:0007669"/>
    <property type="project" value="UniProtKB-SubCell"/>
</dbReference>
<keyword evidence="11" id="KW-0963">Cytoplasm</keyword>
<keyword evidence="3 11" id="KW-0808">Transferase</keyword>
<dbReference type="KEGG" id="uru:DSM104443_03415"/>
<evidence type="ECO:0000313" key="15">
    <source>
        <dbReference type="Proteomes" id="UP000501534"/>
    </source>
</evidence>
<dbReference type="AlphaFoldDB" id="A0A6M4GYI4"/>
<comment type="similarity">
    <text evidence="11">Belongs to the class I-like SAM-binding methyltransferase superfamily. RNA methyltransferase RlmE family.</text>
</comment>
<evidence type="ECO:0000256" key="4">
    <source>
        <dbReference type="ARBA" id="ARBA00022691"/>
    </source>
</evidence>
<dbReference type="Gene3D" id="3.40.50.150">
    <property type="entry name" value="Vaccinia Virus protein VP39"/>
    <property type="match status" value="1"/>
</dbReference>
<dbReference type="InterPro" id="IPR015507">
    <property type="entry name" value="rRNA-MeTfrase_E"/>
</dbReference>
<dbReference type="Pfam" id="PF01728">
    <property type="entry name" value="FtsJ"/>
    <property type="match status" value="1"/>
</dbReference>
<name>A0A6M4GYI4_9PROT</name>
<dbReference type="SUPFAM" id="SSF53335">
    <property type="entry name" value="S-adenosyl-L-methionine-dependent methyltransferases"/>
    <property type="match status" value="1"/>
</dbReference>
<evidence type="ECO:0000256" key="6">
    <source>
        <dbReference type="ARBA" id="ARBA00038861"/>
    </source>
</evidence>
<dbReference type="InterPro" id="IPR029063">
    <property type="entry name" value="SAM-dependent_MTases_sf"/>
</dbReference>
<keyword evidence="4 11" id="KW-0949">S-adenosyl-L-methionine</keyword>
<dbReference type="EC" id="2.1.1.166" evidence="6 11"/>
<dbReference type="FunFam" id="3.40.50.150:FF:000005">
    <property type="entry name" value="Ribosomal RNA large subunit methyltransferase E"/>
    <property type="match status" value="1"/>
</dbReference>
<evidence type="ECO:0000256" key="2">
    <source>
        <dbReference type="ARBA" id="ARBA00022603"/>
    </source>
</evidence>
<keyword evidence="1 11" id="KW-0698">rRNA processing</keyword>
<dbReference type="GO" id="GO:0008650">
    <property type="term" value="F:rRNA (uridine-2'-O-)-methyltransferase activity"/>
    <property type="evidence" value="ECO:0007669"/>
    <property type="project" value="UniProtKB-UniRule"/>
</dbReference>
<dbReference type="HAMAP" id="MF_01547">
    <property type="entry name" value="RNA_methyltr_E"/>
    <property type="match status" value="1"/>
</dbReference>
<feature type="binding site" evidence="11">
    <location>
        <position position="96"/>
    </location>
    <ligand>
        <name>S-adenosyl-L-methionine</name>
        <dbReference type="ChEBI" id="CHEBI:59789"/>
    </ligand>
</feature>
<comment type="function">
    <text evidence="5 11">Specifically methylates the uridine in position 2552 of 23S rRNA at the 2'-O position of the ribose in the fully assembled 50S ribosomal subunit.</text>
</comment>
<dbReference type="InterPro" id="IPR050082">
    <property type="entry name" value="RNA_methyltr_RlmE"/>
</dbReference>
<feature type="binding site" evidence="11">
    <location>
        <position position="62"/>
    </location>
    <ligand>
        <name>S-adenosyl-L-methionine</name>
        <dbReference type="ChEBI" id="CHEBI:59789"/>
    </ligand>
</feature>
<reference evidence="14 15" key="1">
    <citation type="submission" date="2020-04" db="EMBL/GenBank/DDBJ databases">
        <title>Usitatibacter rugosus gen. nov., sp. nov. and Usitatibacter palustris sp. nov., novel members of Usitatibacteraceae fam. nov. within the order Nitrosomonadales isolated from soil.</title>
        <authorList>
            <person name="Huber K.J."/>
            <person name="Neumann-Schaal M."/>
            <person name="Geppert A."/>
            <person name="Luckner M."/>
            <person name="Wanner G."/>
            <person name="Overmann J."/>
        </authorList>
    </citation>
    <scope>NUCLEOTIDE SEQUENCE [LARGE SCALE GENOMIC DNA]</scope>
    <source>
        <strain evidence="14 15">0125_3</strain>
    </source>
</reference>
<evidence type="ECO:0000256" key="8">
    <source>
        <dbReference type="ARBA" id="ARBA00041995"/>
    </source>
</evidence>
<comment type="catalytic activity">
    <reaction evidence="10 11">
        <text>uridine(2552) in 23S rRNA + S-adenosyl-L-methionine = 2'-O-methyluridine(2552) in 23S rRNA + S-adenosyl-L-homocysteine + H(+)</text>
        <dbReference type="Rhea" id="RHEA:42720"/>
        <dbReference type="Rhea" id="RHEA-COMP:10202"/>
        <dbReference type="Rhea" id="RHEA-COMP:10203"/>
        <dbReference type="ChEBI" id="CHEBI:15378"/>
        <dbReference type="ChEBI" id="CHEBI:57856"/>
        <dbReference type="ChEBI" id="CHEBI:59789"/>
        <dbReference type="ChEBI" id="CHEBI:65315"/>
        <dbReference type="ChEBI" id="CHEBI:74478"/>
        <dbReference type="EC" id="2.1.1.166"/>
    </reaction>
</comment>
<evidence type="ECO:0000256" key="7">
    <source>
        <dbReference type="ARBA" id="ARBA00041129"/>
    </source>
</evidence>
<dbReference type="RefSeq" id="WP_171094439.1">
    <property type="nucleotide sequence ID" value="NZ_CP053069.1"/>
</dbReference>
<evidence type="ECO:0000256" key="10">
    <source>
        <dbReference type="ARBA" id="ARBA00048970"/>
    </source>
</evidence>
<proteinExistence type="inferred from homology"/>
<dbReference type="EMBL" id="CP053069">
    <property type="protein sequence ID" value="QJR12329.1"/>
    <property type="molecule type" value="Genomic_DNA"/>
</dbReference>
<dbReference type="InterPro" id="IPR002877">
    <property type="entry name" value="RNA_MeTrfase_FtsJ_dom"/>
</dbReference>
<keyword evidence="15" id="KW-1185">Reference proteome</keyword>